<evidence type="ECO:0000259" key="7">
    <source>
        <dbReference type="Pfam" id="PF05567"/>
    </source>
</evidence>
<keyword evidence="5" id="KW-0106">Calcium</keyword>
<dbReference type="Gene3D" id="2.130.10.10">
    <property type="entry name" value="YVTN repeat-like/Quinoprotein amine dehydrogenase"/>
    <property type="match status" value="1"/>
</dbReference>
<evidence type="ECO:0000256" key="3">
    <source>
        <dbReference type="ARBA" id="ARBA00022558"/>
    </source>
</evidence>
<dbReference type="Proteomes" id="UP000622638">
    <property type="component" value="Unassembled WGS sequence"/>
</dbReference>
<protein>
    <recommendedName>
        <fullName evidence="7">PilY1 beta-propeller domain-containing protein</fullName>
    </recommendedName>
</protein>
<comment type="subcellular location">
    <subcellularLocation>
        <location evidence="1">Fimbrium</location>
    </subcellularLocation>
</comment>
<evidence type="ECO:0000256" key="5">
    <source>
        <dbReference type="ARBA" id="ARBA00022837"/>
    </source>
</evidence>
<accession>A0ABQ1L9L9</accession>
<sequence length="761" mass="79892">MASPYGGAAPSLPRWPVVPPRRQGGLGTLYRPRRWHLHVRLLHAAVAAGAALVHAIAAPAPRLVEPSDRQVALGCAAANQTVRGPALTVPGARLLPAGPEEAAVFRAAYGLLQGSGTLTRAALVRDADGELRLSAPRWDAARGLALHPPALRQIYTYDPTGVTVPFLWNRISPLQQALLDRPPDDPNAPGDGMGPARLDFLRGVRDLEGHGLRTRAGVLGDAVHGTPVYVGGSLNTVAHARADAGYQAFHRASLRRIPAVYLGTNDGMLHGFDARTGAELFAYVPDMLFGALGALTSPGYRHRAYVDGPLAIGEARIRGSWRTVLVGSPGPGGQGLFALDVSNPAMFGHGLGVLWEFTQHDDPAIGHVLTPVATARLHVGTSRGIRRYRHFALAGNGVDSDAVDDVPGPHGAALFLLALDKGPGEVWEQGANYYRFDLPGADAGMPAGLSAPALVVDEDNTLRHAYAGDLQGNLWRFDFTRLPPWRGNTGLRPLFVAQDRTGTRQPIAQQPKVVHAADGGYLVLFGTGMLVSRQAREPAGFAVQSFYAVYDNPGGPGAARPLTRADLLERVLRPSASDAAAGFAVTGRQQAIGDGARPKGWFVDFADSAITGERSSGPAALADGKVVFNTVVPGQDPCADSASRTYLLDALSGLAPDAAGVPVAGAVTGMLAPDFLDGAAALLPATRSRGAREPGGHVRVARSTDVVNLGARGALRRGPTSRVTLPAGRLSWREVANWRQLHGAAAGSRAGQADTLARREP</sequence>
<gene>
    <name evidence="8" type="ORF">GCM10011572_49070</name>
</gene>
<dbReference type="RefSeq" id="WP_188916093.1">
    <property type="nucleotide sequence ID" value="NZ_BMKG01000031.1"/>
</dbReference>
<reference evidence="9" key="1">
    <citation type="journal article" date="2019" name="Int. J. Syst. Evol. Microbiol.">
        <title>The Global Catalogue of Microorganisms (GCM) 10K type strain sequencing project: providing services to taxonomists for standard genome sequencing and annotation.</title>
        <authorList>
            <consortium name="The Broad Institute Genomics Platform"/>
            <consortium name="The Broad Institute Genome Sequencing Center for Infectious Disease"/>
            <person name="Wu L."/>
            <person name="Ma J."/>
        </authorList>
    </citation>
    <scope>NUCLEOTIDE SEQUENCE [LARGE SCALE GENOMIC DNA]</scope>
    <source>
        <strain evidence="9">CGMCC 1.15931</strain>
    </source>
</reference>
<keyword evidence="9" id="KW-1185">Reference proteome</keyword>
<keyword evidence="6" id="KW-0281">Fimbrium</keyword>
<comment type="similarity">
    <text evidence="2">Belongs to the PilY1 family.</text>
</comment>
<comment type="caution">
    <text evidence="8">The sequence shown here is derived from an EMBL/GenBank/DDBJ whole genome shotgun (WGS) entry which is preliminary data.</text>
</comment>
<evidence type="ECO:0000256" key="6">
    <source>
        <dbReference type="ARBA" id="ARBA00023263"/>
    </source>
</evidence>
<evidence type="ECO:0000256" key="1">
    <source>
        <dbReference type="ARBA" id="ARBA00004561"/>
    </source>
</evidence>
<keyword evidence="4" id="KW-0479">Metal-binding</keyword>
<dbReference type="InterPro" id="IPR011047">
    <property type="entry name" value="Quinoprotein_ADH-like_sf"/>
</dbReference>
<evidence type="ECO:0000313" key="9">
    <source>
        <dbReference type="Proteomes" id="UP000622638"/>
    </source>
</evidence>
<keyword evidence="3" id="KW-1029">Fimbrium biogenesis</keyword>
<evidence type="ECO:0000256" key="4">
    <source>
        <dbReference type="ARBA" id="ARBA00022723"/>
    </source>
</evidence>
<dbReference type="InterPro" id="IPR015943">
    <property type="entry name" value="WD40/YVTN_repeat-like_dom_sf"/>
</dbReference>
<dbReference type="InterPro" id="IPR008707">
    <property type="entry name" value="B-propeller_PilY1"/>
</dbReference>
<evidence type="ECO:0000313" key="8">
    <source>
        <dbReference type="EMBL" id="GGC21795.1"/>
    </source>
</evidence>
<name>A0ABQ1L9L9_9BURK</name>
<feature type="domain" description="PilY1 beta-propeller" evidence="7">
    <location>
        <begin position="219"/>
        <end position="576"/>
    </location>
</feature>
<dbReference type="SUPFAM" id="SSF50998">
    <property type="entry name" value="Quinoprotein alcohol dehydrogenase-like"/>
    <property type="match status" value="1"/>
</dbReference>
<evidence type="ECO:0000256" key="2">
    <source>
        <dbReference type="ARBA" id="ARBA00008387"/>
    </source>
</evidence>
<proteinExistence type="inferred from homology"/>
<dbReference type="EMBL" id="BMKG01000031">
    <property type="protein sequence ID" value="GGC21795.1"/>
    <property type="molecule type" value="Genomic_DNA"/>
</dbReference>
<dbReference type="Pfam" id="PF05567">
    <property type="entry name" value="T4P_PilY1"/>
    <property type="match status" value="1"/>
</dbReference>
<organism evidence="8 9">
    <name type="scientific">Pseudoduganella buxea</name>
    <dbReference type="NCBI Taxonomy" id="1949069"/>
    <lineage>
        <taxon>Bacteria</taxon>
        <taxon>Pseudomonadati</taxon>
        <taxon>Pseudomonadota</taxon>
        <taxon>Betaproteobacteria</taxon>
        <taxon>Burkholderiales</taxon>
        <taxon>Oxalobacteraceae</taxon>
        <taxon>Telluria group</taxon>
        <taxon>Pseudoduganella</taxon>
    </lineage>
</organism>